<evidence type="ECO:0000313" key="2">
    <source>
        <dbReference type="EMBL" id="KAK4298203.1"/>
    </source>
</evidence>
<feature type="compositionally biased region" description="Gly residues" evidence="1">
    <location>
        <begin position="1"/>
        <end position="12"/>
    </location>
</feature>
<dbReference type="EMBL" id="JAWZYT010003475">
    <property type="protein sequence ID" value="KAK4298203.1"/>
    <property type="molecule type" value="Genomic_DNA"/>
</dbReference>
<dbReference type="AlphaFoldDB" id="A0AAE1P5Q2"/>
<feature type="region of interest" description="Disordered" evidence="1">
    <location>
        <begin position="1"/>
        <end position="77"/>
    </location>
</feature>
<reference evidence="3" key="1">
    <citation type="submission" date="2023-11" db="EMBL/GenBank/DDBJ databases">
        <title>Genome assemblies of two species of porcelain crab, Petrolisthes cinctipes and Petrolisthes manimaculis (Anomura: Porcellanidae).</title>
        <authorList>
            <person name="Angst P."/>
        </authorList>
    </citation>
    <scope>NUCLEOTIDE SEQUENCE</scope>
    <source>
        <strain evidence="3">PB745_02</strain>
        <tissue evidence="3">Gill</tissue>
    </source>
</reference>
<evidence type="ECO:0000313" key="3">
    <source>
        <dbReference type="EMBL" id="KAK4302233.1"/>
    </source>
</evidence>
<protein>
    <submittedName>
        <fullName evidence="3">Uncharacterized protein</fullName>
    </submittedName>
</protein>
<keyword evidence="4" id="KW-1185">Reference proteome</keyword>
<evidence type="ECO:0000313" key="4">
    <source>
        <dbReference type="Proteomes" id="UP001292094"/>
    </source>
</evidence>
<feature type="compositionally biased region" description="Basic and acidic residues" evidence="1">
    <location>
        <begin position="39"/>
        <end position="56"/>
    </location>
</feature>
<sequence>MFLGGYTGGEGGASNLAESKAESELRGGNTEESIGLGVKEGEASVRGGKEAGDPRDGVGYAGESMVLDGGSSGSEVVGMGVERSARSGNVYRGHQVAGGEVSSGRRERVKWGSSLVAGGGAKVASEVALQHKTARGATLARLRPRAELAHRSKRLGSLGPSRRVPTLGPTSAKKAQVLGRRRSKVDHFLFSSEQGAGLFSSRRSRPCFAAHSSRPAVLGLPTAGQTGARGW</sequence>
<accession>A0AAE1P5Q2</accession>
<dbReference type="EMBL" id="JAWZYT010002765">
    <property type="protein sequence ID" value="KAK4302233.1"/>
    <property type="molecule type" value="Genomic_DNA"/>
</dbReference>
<dbReference type="Proteomes" id="UP001292094">
    <property type="component" value="Unassembled WGS sequence"/>
</dbReference>
<name>A0AAE1P5Q2_9EUCA</name>
<evidence type="ECO:0000256" key="1">
    <source>
        <dbReference type="SAM" id="MobiDB-lite"/>
    </source>
</evidence>
<proteinExistence type="predicted"/>
<organism evidence="3 4">
    <name type="scientific">Petrolisthes manimaculis</name>
    <dbReference type="NCBI Taxonomy" id="1843537"/>
    <lineage>
        <taxon>Eukaryota</taxon>
        <taxon>Metazoa</taxon>
        <taxon>Ecdysozoa</taxon>
        <taxon>Arthropoda</taxon>
        <taxon>Crustacea</taxon>
        <taxon>Multicrustacea</taxon>
        <taxon>Malacostraca</taxon>
        <taxon>Eumalacostraca</taxon>
        <taxon>Eucarida</taxon>
        <taxon>Decapoda</taxon>
        <taxon>Pleocyemata</taxon>
        <taxon>Anomura</taxon>
        <taxon>Galatheoidea</taxon>
        <taxon>Porcellanidae</taxon>
        <taxon>Petrolisthes</taxon>
    </lineage>
</organism>
<comment type="caution">
    <text evidence="3">The sequence shown here is derived from an EMBL/GenBank/DDBJ whole genome shotgun (WGS) entry which is preliminary data.</text>
</comment>
<gene>
    <name evidence="3" type="ORF">Pmani_025663</name>
    <name evidence="2" type="ORF">Pmani_029444</name>
</gene>